<dbReference type="AlphaFoldDB" id="A0A3N4JFT5"/>
<keyword evidence="2" id="KW-1185">Reference proteome</keyword>
<accession>A0A3N4JFT5</accession>
<dbReference type="EMBL" id="ML120421">
    <property type="protein sequence ID" value="RPA95828.1"/>
    <property type="molecule type" value="Genomic_DNA"/>
</dbReference>
<name>A0A3N4JFT5_9PEZI</name>
<gene>
    <name evidence="1" type="ORF">L873DRAFT_1292359</name>
</gene>
<proteinExistence type="predicted"/>
<organism evidence="1 2">
    <name type="scientific">Choiromyces venosus 120613-1</name>
    <dbReference type="NCBI Taxonomy" id="1336337"/>
    <lineage>
        <taxon>Eukaryota</taxon>
        <taxon>Fungi</taxon>
        <taxon>Dikarya</taxon>
        <taxon>Ascomycota</taxon>
        <taxon>Pezizomycotina</taxon>
        <taxon>Pezizomycetes</taxon>
        <taxon>Pezizales</taxon>
        <taxon>Tuberaceae</taxon>
        <taxon>Choiromyces</taxon>
    </lineage>
</organism>
<reference evidence="1 2" key="1">
    <citation type="journal article" date="2018" name="Nat. Ecol. Evol.">
        <title>Pezizomycetes genomes reveal the molecular basis of ectomycorrhizal truffle lifestyle.</title>
        <authorList>
            <person name="Murat C."/>
            <person name="Payen T."/>
            <person name="Noel B."/>
            <person name="Kuo A."/>
            <person name="Morin E."/>
            <person name="Chen J."/>
            <person name="Kohler A."/>
            <person name="Krizsan K."/>
            <person name="Balestrini R."/>
            <person name="Da Silva C."/>
            <person name="Montanini B."/>
            <person name="Hainaut M."/>
            <person name="Levati E."/>
            <person name="Barry K.W."/>
            <person name="Belfiori B."/>
            <person name="Cichocki N."/>
            <person name="Clum A."/>
            <person name="Dockter R.B."/>
            <person name="Fauchery L."/>
            <person name="Guy J."/>
            <person name="Iotti M."/>
            <person name="Le Tacon F."/>
            <person name="Lindquist E.A."/>
            <person name="Lipzen A."/>
            <person name="Malagnac F."/>
            <person name="Mello A."/>
            <person name="Molinier V."/>
            <person name="Miyauchi S."/>
            <person name="Poulain J."/>
            <person name="Riccioni C."/>
            <person name="Rubini A."/>
            <person name="Sitrit Y."/>
            <person name="Splivallo R."/>
            <person name="Traeger S."/>
            <person name="Wang M."/>
            <person name="Zifcakova L."/>
            <person name="Wipf D."/>
            <person name="Zambonelli A."/>
            <person name="Paolocci F."/>
            <person name="Nowrousian M."/>
            <person name="Ottonello S."/>
            <person name="Baldrian P."/>
            <person name="Spatafora J.W."/>
            <person name="Henrissat B."/>
            <person name="Nagy L.G."/>
            <person name="Aury J.M."/>
            <person name="Wincker P."/>
            <person name="Grigoriev I.V."/>
            <person name="Bonfante P."/>
            <person name="Martin F.M."/>
        </authorList>
    </citation>
    <scope>NUCLEOTIDE SEQUENCE [LARGE SCALE GENOMIC DNA]</scope>
    <source>
        <strain evidence="1 2">120613-1</strain>
    </source>
</reference>
<sequence>MFFSLQTYNNFPHTIDLCMFIGIYLASFWGQTYLHFLLLYSFPNFFLSYIEEIVLYIKRTSPLLLKRIKDQNTYRASHLKGRPIAFQNIMPYVSQVWAIS</sequence>
<protein>
    <submittedName>
        <fullName evidence="1">Uncharacterized protein</fullName>
    </submittedName>
</protein>
<evidence type="ECO:0000313" key="1">
    <source>
        <dbReference type="EMBL" id="RPA95828.1"/>
    </source>
</evidence>
<evidence type="ECO:0000313" key="2">
    <source>
        <dbReference type="Proteomes" id="UP000276215"/>
    </source>
</evidence>
<dbReference type="Proteomes" id="UP000276215">
    <property type="component" value="Unassembled WGS sequence"/>
</dbReference>